<keyword evidence="1" id="KW-0812">Transmembrane</keyword>
<accession>A0A1I0JR30</accession>
<gene>
    <name evidence="2" type="ORF">SAMN05216313_13424</name>
</gene>
<sequence>MARESGGGKVNIGAASLVLIFIVLCLATFGLLSLSSAKGDLSLAERQAEAVGAYYEADSKGQEWVRQVDAVLQEEMGHSDDSSSASDSVKARLGDIYHQEEGMVVADIPMERGQSLRIELTLVCGEGMRYQIHSWYVYDSGQYEIDNSMPVWDGSSGA</sequence>
<evidence type="ECO:0000313" key="2">
    <source>
        <dbReference type="EMBL" id="SEU12823.1"/>
    </source>
</evidence>
<keyword evidence="1" id="KW-0472">Membrane</keyword>
<evidence type="ECO:0000313" key="3">
    <source>
        <dbReference type="Proteomes" id="UP000198508"/>
    </source>
</evidence>
<proteinExistence type="predicted"/>
<dbReference type="EMBL" id="FOIM01000034">
    <property type="protein sequence ID" value="SEU12823.1"/>
    <property type="molecule type" value="Genomic_DNA"/>
</dbReference>
<dbReference type="AlphaFoldDB" id="A0A1I0JR30"/>
<dbReference type="STRING" id="460384.SAMN05216313_13424"/>
<dbReference type="Proteomes" id="UP000198508">
    <property type="component" value="Unassembled WGS sequence"/>
</dbReference>
<keyword evidence="3" id="KW-1185">Reference proteome</keyword>
<dbReference type="RefSeq" id="WP_092369785.1">
    <property type="nucleotide sequence ID" value="NZ_DAINWJ010000134.1"/>
</dbReference>
<protein>
    <submittedName>
        <fullName evidence="2">Uncharacterized protein</fullName>
    </submittedName>
</protein>
<evidence type="ECO:0000256" key="1">
    <source>
        <dbReference type="SAM" id="Phobius"/>
    </source>
</evidence>
<reference evidence="3" key="1">
    <citation type="submission" date="2016-10" db="EMBL/GenBank/DDBJ databases">
        <authorList>
            <person name="Varghese N."/>
            <person name="Submissions S."/>
        </authorList>
    </citation>
    <scope>NUCLEOTIDE SEQUENCE [LARGE SCALE GENOMIC DNA]</scope>
    <source>
        <strain evidence="3">NLAE-zl-G277</strain>
    </source>
</reference>
<keyword evidence="1" id="KW-1133">Transmembrane helix</keyword>
<organism evidence="2 3">
    <name type="scientific">Enterocloster lavalensis</name>
    <dbReference type="NCBI Taxonomy" id="460384"/>
    <lineage>
        <taxon>Bacteria</taxon>
        <taxon>Bacillati</taxon>
        <taxon>Bacillota</taxon>
        <taxon>Clostridia</taxon>
        <taxon>Lachnospirales</taxon>
        <taxon>Lachnospiraceae</taxon>
        <taxon>Enterocloster</taxon>
    </lineage>
</organism>
<name>A0A1I0JR30_9FIRM</name>
<feature type="transmembrane region" description="Helical" evidence="1">
    <location>
        <begin position="12"/>
        <end position="34"/>
    </location>
</feature>